<dbReference type="CDD" id="cd17478">
    <property type="entry name" value="MFS_FsR"/>
    <property type="match status" value="1"/>
</dbReference>
<feature type="transmembrane region" description="Helical" evidence="4">
    <location>
        <begin position="105"/>
        <end position="123"/>
    </location>
</feature>
<feature type="transmembrane region" description="Helical" evidence="4">
    <location>
        <begin position="347"/>
        <end position="365"/>
    </location>
</feature>
<evidence type="ECO:0000256" key="4">
    <source>
        <dbReference type="SAM" id="Phobius"/>
    </source>
</evidence>
<feature type="transmembrane region" description="Helical" evidence="4">
    <location>
        <begin position="171"/>
        <end position="190"/>
    </location>
</feature>
<evidence type="ECO:0000259" key="5">
    <source>
        <dbReference type="PROSITE" id="PS50850"/>
    </source>
</evidence>
<dbReference type="SUPFAM" id="SSF103473">
    <property type="entry name" value="MFS general substrate transporter"/>
    <property type="match status" value="1"/>
</dbReference>
<evidence type="ECO:0000256" key="1">
    <source>
        <dbReference type="ARBA" id="ARBA00022692"/>
    </source>
</evidence>
<dbReference type="Proteomes" id="UP001168528">
    <property type="component" value="Unassembled WGS sequence"/>
</dbReference>
<keyword evidence="7" id="KW-1185">Reference proteome</keyword>
<keyword evidence="2 4" id="KW-1133">Transmembrane helix</keyword>
<feature type="domain" description="Major facilitator superfamily (MFS) profile" evidence="5">
    <location>
        <begin position="18"/>
        <end position="397"/>
    </location>
</feature>
<dbReference type="InterPro" id="IPR011701">
    <property type="entry name" value="MFS"/>
</dbReference>
<feature type="transmembrane region" description="Helical" evidence="4">
    <location>
        <begin position="313"/>
        <end position="335"/>
    </location>
</feature>
<feature type="transmembrane region" description="Helical" evidence="4">
    <location>
        <begin position="7"/>
        <end position="29"/>
    </location>
</feature>
<proteinExistence type="predicted"/>
<organism evidence="6 7">
    <name type="scientific">Rhodocytophaga aerolata</name>
    <dbReference type="NCBI Taxonomy" id="455078"/>
    <lineage>
        <taxon>Bacteria</taxon>
        <taxon>Pseudomonadati</taxon>
        <taxon>Bacteroidota</taxon>
        <taxon>Cytophagia</taxon>
        <taxon>Cytophagales</taxon>
        <taxon>Rhodocytophagaceae</taxon>
        <taxon>Rhodocytophaga</taxon>
    </lineage>
</organism>
<feature type="transmembrane region" description="Helical" evidence="4">
    <location>
        <begin position="219"/>
        <end position="239"/>
    </location>
</feature>
<evidence type="ECO:0000313" key="7">
    <source>
        <dbReference type="Proteomes" id="UP001168528"/>
    </source>
</evidence>
<dbReference type="Gene3D" id="1.20.1250.20">
    <property type="entry name" value="MFS general substrate transporter like domains"/>
    <property type="match status" value="2"/>
</dbReference>
<dbReference type="PANTHER" id="PTHR43129">
    <property type="entry name" value="FOSMIDOMYCIN RESISTANCE PROTEIN"/>
    <property type="match status" value="1"/>
</dbReference>
<dbReference type="InterPro" id="IPR020846">
    <property type="entry name" value="MFS_dom"/>
</dbReference>
<name>A0ABT8R310_9BACT</name>
<evidence type="ECO:0000313" key="6">
    <source>
        <dbReference type="EMBL" id="MDO1445030.1"/>
    </source>
</evidence>
<accession>A0ABT8R310</accession>
<gene>
    <name evidence="6" type="ORF">Q0590_02150</name>
</gene>
<dbReference type="PROSITE" id="PS50850">
    <property type="entry name" value="MFS"/>
    <property type="match status" value="1"/>
</dbReference>
<dbReference type="InterPro" id="IPR036259">
    <property type="entry name" value="MFS_trans_sf"/>
</dbReference>
<reference evidence="6" key="1">
    <citation type="submission" date="2023-07" db="EMBL/GenBank/DDBJ databases">
        <title>The genome sequence of Rhodocytophaga aerolata KACC 12507.</title>
        <authorList>
            <person name="Zhang X."/>
        </authorList>
    </citation>
    <scope>NUCLEOTIDE SEQUENCE</scope>
    <source>
        <strain evidence="6">KACC 12507</strain>
    </source>
</reference>
<feature type="transmembrane region" description="Helical" evidence="4">
    <location>
        <begin position="80"/>
        <end position="99"/>
    </location>
</feature>
<keyword evidence="3 4" id="KW-0472">Membrane</keyword>
<comment type="caution">
    <text evidence="6">The sequence shown here is derived from an EMBL/GenBank/DDBJ whole genome shotgun (WGS) entry which is preliminary data.</text>
</comment>
<feature type="transmembrane region" description="Helical" evidence="4">
    <location>
        <begin position="371"/>
        <end position="393"/>
    </location>
</feature>
<protein>
    <submittedName>
        <fullName evidence="6">MFS transporter</fullName>
    </submittedName>
</protein>
<feature type="transmembrane region" description="Helical" evidence="4">
    <location>
        <begin position="259"/>
        <end position="277"/>
    </location>
</feature>
<feature type="transmembrane region" description="Helical" evidence="4">
    <location>
        <begin position="49"/>
        <end position="68"/>
    </location>
</feature>
<evidence type="ECO:0000256" key="3">
    <source>
        <dbReference type="ARBA" id="ARBA00023136"/>
    </source>
</evidence>
<evidence type="ECO:0000256" key="2">
    <source>
        <dbReference type="ARBA" id="ARBA00022989"/>
    </source>
</evidence>
<dbReference type="RefSeq" id="WP_302035829.1">
    <property type="nucleotide sequence ID" value="NZ_JAUKPO010000001.1"/>
</dbReference>
<feature type="transmembrane region" description="Helical" evidence="4">
    <location>
        <begin position="289"/>
        <end position="307"/>
    </location>
</feature>
<dbReference type="Pfam" id="PF07690">
    <property type="entry name" value="MFS_1"/>
    <property type="match status" value="1"/>
</dbReference>
<keyword evidence="1 4" id="KW-0812">Transmembrane</keyword>
<dbReference type="PANTHER" id="PTHR43129:SF1">
    <property type="entry name" value="FOSMIDOMYCIN RESISTANCE PROTEIN"/>
    <property type="match status" value="1"/>
</dbReference>
<sequence>MPTSSSASFSVTQTLYPVLLTISMVHLLNDTIQSVIPAIFPIIQQTLKLSYVELGMIAFANNFIASIMQPVIGRYTDTKPLPYLLPVGMAFTLVGMLLLAYSFNLALIIVSVSLVGVGSAVFHPEGSRVVIMAAGQRRGLAQSIFQVGGNAGQSLAPLMTALIFVPLGQSGAIWFTVLAALAFILLLYIASWYRQQVAVLPTVPVVKTEKVPTVRNKKVTFALILIVFLVFVRAWYGTGITNYYAFYLIEHYGLSIKDAQFYIFLYLLAGAIGIFSGGPLSDRFGKKNVILYSMIASAPLSFILPYVSLPWVYPILILNGFIILSSFSVTLVYALELIPGRIGTISGLIFGLSFGMAAIGAIALGKLADEFGLQFIMIVCGCLPALGIFTFLLPSEKQIHQWNAGSTQY</sequence>
<dbReference type="EMBL" id="JAUKPO010000001">
    <property type="protein sequence ID" value="MDO1445030.1"/>
    <property type="molecule type" value="Genomic_DNA"/>
</dbReference>